<sequence length="570" mass="61083">MDAVQVESSHSDRISAGYGSTSKGVFKCCRGFCPLLSQPLFKVQMLRLSEFVLLLVATLQCRTAFAETGNSSDASSPESTSPAAVVAAANTCIQLQRSLGTSIVQTISSGPQYSIAANAAWSAFNHEVNFQPTCIVFVNSTEHVQTAMKAIYSNNADYVVQSGGHSGMTGWNTIQDGVLISFSNMNATSYDPQTDTISLQPGISWGNASSIVEPFGVAPVGGRISNVGTGLLLGGGLSYLSPSQGYAADNYVSVDVVLVDGTLVTATATNQYADLFKALKGGGNRFGIVTQYVVKAVHVGTEQDKIYWGGIFVYPNSSVEALLPAIAHFAQDTNDTNAVLATDFIASWGASGVEPTIQFEMFYNGSAASFNESFAEFLSIPYTSSTAGPLSYLDLVNEVNFPYGEGNLFAGSVLTGVSSTSNETSNQLIDDYIETYRLFNNFSTTYANSTEIQGTLLSFTPVLQSQIRISYEKGGNAISPPRELGGFNEVLFAVTYSQGVNQAPENIEQGRQFWIENTPRTAGLPLFANEADANQQVLASYGEYEFLKQVYAKYDPSRFNMRHTSGPLGL</sequence>
<dbReference type="SUPFAM" id="SSF56176">
    <property type="entry name" value="FAD-binding/transporter-associated domain-like"/>
    <property type="match status" value="1"/>
</dbReference>
<dbReference type="Proteomes" id="UP001163850">
    <property type="component" value="Unassembled WGS sequence"/>
</dbReference>
<evidence type="ECO:0000313" key="6">
    <source>
        <dbReference type="EMBL" id="KAJ3982114.1"/>
    </source>
</evidence>
<organism evidence="6 7">
    <name type="scientific">Lentinula detonsa</name>
    <dbReference type="NCBI Taxonomy" id="2804962"/>
    <lineage>
        <taxon>Eukaryota</taxon>
        <taxon>Fungi</taxon>
        <taxon>Dikarya</taxon>
        <taxon>Basidiomycota</taxon>
        <taxon>Agaricomycotina</taxon>
        <taxon>Agaricomycetes</taxon>
        <taxon>Agaricomycetidae</taxon>
        <taxon>Agaricales</taxon>
        <taxon>Marasmiineae</taxon>
        <taxon>Omphalotaceae</taxon>
        <taxon>Lentinula</taxon>
    </lineage>
</organism>
<dbReference type="EMBL" id="MU802077">
    <property type="protein sequence ID" value="KAJ3982114.1"/>
    <property type="molecule type" value="Genomic_DNA"/>
</dbReference>
<dbReference type="Gene3D" id="3.40.462.20">
    <property type="match status" value="1"/>
</dbReference>
<dbReference type="PANTHER" id="PTHR42973">
    <property type="entry name" value="BINDING OXIDOREDUCTASE, PUTATIVE (AFU_ORTHOLOGUE AFUA_1G17690)-RELATED"/>
    <property type="match status" value="1"/>
</dbReference>
<dbReference type="AlphaFoldDB" id="A0AA38PUT1"/>
<dbReference type="InterPro" id="IPR006094">
    <property type="entry name" value="Oxid_FAD_bind_N"/>
</dbReference>
<name>A0AA38PUT1_9AGAR</name>
<evidence type="ECO:0000256" key="3">
    <source>
        <dbReference type="ARBA" id="ARBA00022827"/>
    </source>
</evidence>
<comment type="similarity">
    <text evidence="1">Belongs to the oxygen-dependent FAD-linked oxidoreductase family.</text>
</comment>
<dbReference type="InterPro" id="IPR036318">
    <property type="entry name" value="FAD-bd_PCMH-like_sf"/>
</dbReference>
<dbReference type="PANTHER" id="PTHR42973:SF13">
    <property type="entry name" value="FAD-BINDING PCMH-TYPE DOMAIN-CONTAINING PROTEIN"/>
    <property type="match status" value="1"/>
</dbReference>
<dbReference type="InterPro" id="IPR016166">
    <property type="entry name" value="FAD-bd_PCMH"/>
</dbReference>
<evidence type="ECO:0000256" key="2">
    <source>
        <dbReference type="ARBA" id="ARBA00022630"/>
    </source>
</evidence>
<dbReference type="Gene3D" id="3.30.465.10">
    <property type="match status" value="1"/>
</dbReference>
<protein>
    <submittedName>
        <fullName evidence="6">FAD-binding domain-containing protein</fullName>
    </submittedName>
</protein>
<evidence type="ECO:0000256" key="1">
    <source>
        <dbReference type="ARBA" id="ARBA00005466"/>
    </source>
</evidence>
<proteinExistence type="inferred from homology"/>
<dbReference type="PROSITE" id="PS51387">
    <property type="entry name" value="FAD_PCMH"/>
    <property type="match status" value="1"/>
</dbReference>
<evidence type="ECO:0000256" key="4">
    <source>
        <dbReference type="ARBA" id="ARBA00023002"/>
    </source>
</evidence>
<dbReference type="InterPro" id="IPR050416">
    <property type="entry name" value="FAD-linked_Oxidoreductase"/>
</dbReference>
<keyword evidence="2" id="KW-0285">Flavoprotein</keyword>
<reference evidence="6" key="1">
    <citation type="submission" date="2022-08" db="EMBL/GenBank/DDBJ databases">
        <authorList>
            <consortium name="DOE Joint Genome Institute"/>
            <person name="Min B."/>
            <person name="Riley R."/>
            <person name="Sierra-Patev S."/>
            <person name="Naranjo-Ortiz M."/>
            <person name="Looney B."/>
            <person name="Konkel Z."/>
            <person name="Slot J.C."/>
            <person name="Sakamoto Y."/>
            <person name="Steenwyk J.L."/>
            <person name="Rokas A."/>
            <person name="Carro J."/>
            <person name="Camarero S."/>
            <person name="Ferreira P."/>
            <person name="Molpeceres G."/>
            <person name="Ruiz-Duenas F.J."/>
            <person name="Serrano A."/>
            <person name="Henrissat B."/>
            <person name="Drula E."/>
            <person name="Hughes K.W."/>
            <person name="Mata J.L."/>
            <person name="Ishikawa N.K."/>
            <person name="Vargas-Isla R."/>
            <person name="Ushijima S."/>
            <person name="Smith C.A."/>
            <person name="Ahrendt S."/>
            <person name="Andreopoulos W."/>
            <person name="He G."/>
            <person name="Labutti K."/>
            <person name="Lipzen A."/>
            <person name="Ng V."/>
            <person name="Sandor L."/>
            <person name="Barry K."/>
            <person name="Martinez A.T."/>
            <person name="Xiao Y."/>
            <person name="Gibbons J.G."/>
            <person name="Terashima K."/>
            <person name="Hibbett D.S."/>
            <person name="Grigoriev I.V."/>
        </authorList>
    </citation>
    <scope>NUCLEOTIDE SEQUENCE</scope>
    <source>
        <strain evidence="6">TFB7829</strain>
    </source>
</reference>
<feature type="domain" description="FAD-binding PCMH-type" evidence="5">
    <location>
        <begin position="128"/>
        <end position="299"/>
    </location>
</feature>
<evidence type="ECO:0000313" key="7">
    <source>
        <dbReference type="Proteomes" id="UP001163850"/>
    </source>
</evidence>
<keyword evidence="3" id="KW-0274">FAD</keyword>
<dbReference type="GO" id="GO:0071949">
    <property type="term" value="F:FAD binding"/>
    <property type="evidence" value="ECO:0007669"/>
    <property type="project" value="InterPro"/>
</dbReference>
<dbReference type="Pfam" id="PF01565">
    <property type="entry name" value="FAD_binding_4"/>
    <property type="match status" value="1"/>
</dbReference>
<gene>
    <name evidence="6" type="ORF">F5890DRAFT_1531803</name>
</gene>
<keyword evidence="4" id="KW-0560">Oxidoreductase</keyword>
<accession>A0AA38PUT1</accession>
<evidence type="ECO:0000259" key="5">
    <source>
        <dbReference type="PROSITE" id="PS51387"/>
    </source>
</evidence>
<dbReference type="InterPro" id="IPR016169">
    <property type="entry name" value="FAD-bd_PCMH_sub2"/>
</dbReference>
<comment type="caution">
    <text evidence="6">The sequence shown here is derived from an EMBL/GenBank/DDBJ whole genome shotgun (WGS) entry which is preliminary data.</text>
</comment>
<dbReference type="GO" id="GO:0016491">
    <property type="term" value="F:oxidoreductase activity"/>
    <property type="evidence" value="ECO:0007669"/>
    <property type="project" value="UniProtKB-KW"/>
</dbReference>